<name>A0A0E9UMA8_ANGAN</name>
<reference evidence="1" key="2">
    <citation type="journal article" date="2015" name="Fish Shellfish Immunol.">
        <title>Early steps in the European eel (Anguilla anguilla)-Vibrio vulnificus interaction in the gills: Role of the RtxA13 toxin.</title>
        <authorList>
            <person name="Callol A."/>
            <person name="Pajuelo D."/>
            <person name="Ebbesson L."/>
            <person name="Teles M."/>
            <person name="MacKenzie S."/>
            <person name="Amaro C."/>
        </authorList>
    </citation>
    <scope>NUCLEOTIDE SEQUENCE</scope>
</reference>
<dbReference type="AlphaFoldDB" id="A0A0E9UMA8"/>
<sequence length="30" mass="3346">MNMVQIAQLRNHLDISSANNRTSTAHVLPI</sequence>
<protein>
    <submittedName>
        <fullName evidence="1">Uncharacterized protein</fullName>
    </submittedName>
</protein>
<accession>A0A0E9UMA8</accession>
<proteinExistence type="predicted"/>
<reference evidence="1" key="1">
    <citation type="submission" date="2014-11" db="EMBL/GenBank/DDBJ databases">
        <authorList>
            <person name="Amaro Gonzalez C."/>
        </authorList>
    </citation>
    <scope>NUCLEOTIDE SEQUENCE</scope>
</reference>
<evidence type="ECO:0000313" key="1">
    <source>
        <dbReference type="EMBL" id="JAH66984.1"/>
    </source>
</evidence>
<dbReference type="EMBL" id="GBXM01041593">
    <property type="protein sequence ID" value="JAH66984.1"/>
    <property type="molecule type" value="Transcribed_RNA"/>
</dbReference>
<organism evidence="1">
    <name type="scientific">Anguilla anguilla</name>
    <name type="common">European freshwater eel</name>
    <name type="synonym">Muraena anguilla</name>
    <dbReference type="NCBI Taxonomy" id="7936"/>
    <lineage>
        <taxon>Eukaryota</taxon>
        <taxon>Metazoa</taxon>
        <taxon>Chordata</taxon>
        <taxon>Craniata</taxon>
        <taxon>Vertebrata</taxon>
        <taxon>Euteleostomi</taxon>
        <taxon>Actinopterygii</taxon>
        <taxon>Neopterygii</taxon>
        <taxon>Teleostei</taxon>
        <taxon>Anguilliformes</taxon>
        <taxon>Anguillidae</taxon>
        <taxon>Anguilla</taxon>
    </lineage>
</organism>